<comment type="caution">
    <text evidence="2">The sequence shown here is derived from an EMBL/GenBank/DDBJ whole genome shotgun (WGS) entry which is preliminary data.</text>
</comment>
<proteinExistence type="predicted"/>
<dbReference type="EMBL" id="JACXTA010000001">
    <property type="protein sequence ID" value="MBD3706759.1"/>
    <property type="molecule type" value="Genomic_DNA"/>
</dbReference>
<accession>A0A927DJB0</accession>
<reference evidence="2" key="1">
    <citation type="submission" date="2020-07" db="EMBL/GenBank/DDBJ databases">
        <title>Clinical and genomic characterization of carbapenemase-producing Enterobacterales causing secondary infections during the COVID-19 crisis at a New York City hospital.</title>
        <authorList>
            <person name="Gomez-Simmonds A."/>
            <person name="Annavajhala M.K."/>
            <person name="Uhlemann A.-C."/>
        </authorList>
    </citation>
    <scope>NUCLEOTIDE SEQUENCE</scope>
    <source>
        <strain evidence="2">NK1396</strain>
    </source>
</reference>
<dbReference type="Proteomes" id="UP000655273">
    <property type="component" value="Unassembled WGS sequence"/>
</dbReference>
<feature type="compositionally biased region" description="Basic residues" evidence="1">
    <location>
        <begin position="26"/>
        <end position="39"/>
    </location>
</feature>
<dbReference type="AlphaFoldDB" id="A0A927DJB0"/>
<sequence length="49" mass="5720">MVDTGCDWVKPIFLTDQDIDVLDRQTKKRHPRRITKHGKQIAGKIEPHP</sequence>
<feature type="region of interest" description="Disordered" evidence="1">
    <location>
        <begin position="26"/>
        <end position="49"/>
    </location>
</feature>
<evidence type="ECO:0000313" key="3">
    <source>
        <dbReference type="Proteomes" id="UP000655273"/>
    </source>
</evidence>
<evidence type="ECO:0000256" key="1">
    <source>
        <dbReference type="SAM" id="MobiDB-lite"/>
    </source>
</evidence>
<name>A0A927DJB0_9ENTR</name>
<evidence type="ECO:0000313" key="2">
    <source>
        <dbReference type="EMBL" id="MBD3706759.1"/>
    </source>
</evidence>
<protein>
    <submittedName>
        <fullName evidence="2">Uncharacterized protein</fullName>
    </submittedName>
</protein>
<gene>
    <name evidence="2" type="ORF">IE983_05990</name>
</gene>
<organism evidence="2 3">
    <name type="scientific">Enterobacter hormaechei</name>
    <dbReference type="NCBI Taxonomy" id="158836"/>
    <lineage>
        <taxon>Bacteria</taxon>
        <taxon>Pseudomonadati</taxon>
        <taxon>Pseudomonadota</taxon>
        <taxon>Gammaproteobacteria</taxon>
        <taxon>Enterobacterales</taxon>
        <taxon>Enterobacteriaceae</taxon>
        <taxon>Enterobacter</taxon>
        <taxon>Enterobacter cloacae complex</taxon>
    </lineage>
</organism>